<feature type="domain" description="C2H2-type" evidence="13">
    <location>
        <begin position="418"/>
        <end position="445"/>
    </location>
</feature>
<dbReference type="SUPFAM" id="SSF109640">
    <property type="entry name" value="KRAB domain (Kruppel-associated box)"/>
    <property type="match status" value="1"/>
</dbReference>
<dbReference type="FunFam" id="3.30.160.60:FF:001479">
    <property type="entry name" value="ZFP69 zinc finger protein B"/>
    <property type="match status" value="1"/>
</dbReference>
<dbReference type="SMART" id="SM00349">
    <property type="entry name" value="KRAB"/>
    <property type="match status" value="1"/>
</dbReference>
<feature type="domain" description="C2H2-type" evidence="13">
    <location>
        <begin position="390"/>
        <end position="417"/>
    </location>
</feature>
<dbReference type="PANTHER" id="PTHR23234">
    <property type="entry name" value="ZNF44 PROTEIN"/>
    <property type="match status" value="1"/>
</dbReference>
<dbReference type="InParanoid" id="A0A2I3SM54"/>
<dbReference type="Proteomes" id="UP000002277">
    <property type="component" value="Chromosome 1"/>
</dbReference>
<dbReference type="InterPro" id="IPR001909">
    <property type="entry name" value="KRAB"/>
</dbReference>
<evidence type="ECO:0000313" key="16">
    <source>
        <dbReference type="Proteomes" id="UP000002277"/>
    </source>
</evidence>
<dbReference type="Gene3D" id="6.10.140.140">
    <property type="match status" value="1"/>
</dbReference>
<evidence type="ECO:0000259" key="13">
    <source>
        <dbReference type="PROSITE" id="PS50157"/>
    </source>
</evidence>
<dbReference type="SUPFAM" id="SSF57667">
    <property type="entry name" value="beta-beta-alpha zinc fingers"/>
    <property type="match status" value="5"/>
</dbReference>
<feature type="domain" description="C2H2-type" evidence="13">
    <location>
        <begin position="306"/>
        <end position="333"/>
    </location>
</feature>
<dbReference type="PANTHER" id="PTHR23234:SF10">
    <property type="entry name" value="RIKEN CDNA 6720489N17 GENE-RELATED"/>
    <property type="match status" value="1"/>
</dbReference>
<dbReference type="GeneTree" id="ENSGT00940000164691"/>
<dbReference type="FunFam" id="3.30.160.60:FF:002280">
    <property type="entry name" value="Zinc finger protein 669"/>
    <property type="match status" value="1"/>
</dbReference>
<dbReference type="FunFam" id="3.30.160.60:FF:002010">
    <property type="entry name" value="Zinc finger, C2H2 type"/>
    <property type="match status" value="1"/>
</dbReference>
<feature type="domain" description="C2H2-type" evidence="13">
    <location>
        <begin position="250"/>
        <end position="277"/>
    </location>
</feature>
<feature type="domain" description="C2H2-type" evidence="13">
    <location>
        <begin position="189"/>
        <end position="216"/>
    </location>
</feature>
<name>A0A2I3SM54_PANTR</name>
<dbReference type="FunFam" id="3.30.160.60:FF:001933">
    <property type="entry name" value="Zinc finger protein 870"/>
    <property type="match status" value="1"/>
</dbReference>
<reference evidence="15" key="3">
    <citation type="submission" date="2025-09" db="UniProtKB">
        <authorList>
            <consortium name="Ensembl"/>
        </authorList>
    </citation>
    <scope>IDENTIFICATION</scope>
</reference>
<evidence type="ECO:0000256" key="5">
    <source>
        <dbReference type="ARBA" id="ARBA00022737"/>
    </source>
</evidence>
<dbReference type="VGNC" id="VGNC:57636">
    <property type="gene designation" value="ZNF669"/>
</dbReference>
<dbReference type="Gene3D" id="3.30.160.60">
    <property type="entry name" value="Classic Zinc Finger"/>
    <property type="match status" value="9"/>
</dbReference>
<evidence type="ECO:0000313" key="15">
    <source>
        <dbReference type="Ensembl" id="ENSPTRP00000078008.1"/>
    </source>
</evidence>
<dbReference type="InterPro" id="IPR050758">
    <property type="entry name" value="Znf_C2H2-type"/>
</dbReference>
<evidence type="ECO:0000256" key="9">
    <source>
        <dbReference type="ARBA" id="ARBA00023125"/>
    </source>
</evidence>
<evidence type="ECO:0000313" key="17">
    <source>
        <dbReference type="VGNC" id="VGNC:57636"/>
    </source>
</evidence>
<evidence type="ECO:0000256" key="7">
    <source>
        <dbReference type="ARBA" id="ARBA00022833"/>
    </source>
</evidence>
<dbReference type="PROSITE" id="PS50157">
    <property type="entry name" value="ZINC_FINGER_C2H2_2"/>
    <property type="match status" value="9"/>
</dbReference>
<evidence type="ECO:0000256" key="11">
    <source>
        <dbReference type="ARBA" id="ARBA00023242"/>
    </source>
</evidence>
<evidence type="ECO:0000259" key="14">
    <source>
        <dbReference type="PROSITE" id="PS50805"/>
    </source>
</evidence>
<dbReference type="EMBL" id="AACZ04033607">
    <property type="status" value="NOT_ANNOTATED_CDS"/>
    <property type="molecule type" value="Genomic_DNA"/>
</dbReference>
<feature type="domain" description="KRAB" evidence="14">
    <location>
        <begin position="90"/>
        <end position="176"/>
    </location>
</feature>
<evidence type="ECO:0000256" key="4">
    <source>
        <dbReference type="ARBA" id="ARBA00022723"/>
    </source>
</evidence>
<evidence type="ECO:0000256" key="3">
    <source>
        <dbReference type="ARBA" id="ARBA00006991"/>
    </source>
</evidence>
<reference evidence="15 16" key="1">
    <citation type="journal article" date="2005" name="Nature">
        <title>Initial sequence of the chimpanzee genome and comparison with the human genome.</title>
        <authorList>
            <consortium name="Chimpanzee sequencing and analysis consortium"/>
        </authorList>
    </citation>
    <scope>NUCLEOTIDE SEQUENCE [LARGE SCALE GENOMIC DNA]</scope>
</reference>
<feature type="domain" description="C2H2-type" evidence="13">
    <location>
        <begin position="334"/>
        <end position="361"/>
    </location>
</feature>
<comment type="similarity">
    <text evidence="3">Belongs to the krueppel C2H2-type zinc-finger protein family.</text>
</comment>
<dbReference type="GO" id="GO:0006357">
    <property type="term" value="P:regulation of transcription by RNA polymerase II"/>
    <property type="evidence" value="ECO:0000318"/>
    <property type="project" value="GO_Central"/>
</dbReference>
<dbReference type="GO" id="GO:0008270">
    <property type="term" value="F:zinc ion binding"/>
    <property type="evidence" value="ECO:0007669"/>
    <property type="project" value="UniProtKB-KW"/>
</dbReference>
<evidence type="ECO:0000256" key="2">
    <source>
        <dbReference type="ARBA" id="ARBA00004123"/>
    </source>
</evidence>
<dbReference type="Pfam" id="PF00096">
    <property type="entry name" value="zf-C2H2"/>
    <property type="match status" value="6"/>
</dbReference>
<dbReference type="SMART" id="SM00355">
    <property type="entry name" value="ZnF_C2H2"/>
    <property type="match status" value="9"/>
</dbReference>
<feature type="domain" description="C2H2-type" evidence="13">
    <location>
        <begin position="222"/>
        <end position="249"/>
    </location>
</feature>
<dbReference type="Pfam" id="PF13894">
    <property type="entry name" value="zf-C2H2_4"/>
    <property type="match status" value="1"/>
</dbReference>
<keyword evidence="7" id="KW-0862">Zinc</keyword>
<sequence>MVSGLRLASRSGEEGWLKPAVARLGPPRHRLRNLRTESPRRSRGSVLFCSGPGRAGRAAEPLHPVCTCGRHFRRPEPCREPRASPTQDSVAFEDVAVNFTQEEWALLDSSQKNLYREVMQETCRNLASVGSQWKDQNIEDHFEKPGKDIRNHIVQRLCESKEGGQYGEVVSQIPNLDLNENISTGLKQCECSICGKVFVRHSLLNRHILAHSGYKPYGEKQYKCEQCGKFFVSVPGVRRHMITHSGNPAYKCTICGKAFYFLNSVERHQRTHTGEKPYECKQCGKAFTVSGSCLIHERTHTGEKPYECKECGKAFRFSCSFKTHERTHTGERPYKCTKCDKAFSCSTSLRYHGSIHTGERPYECKQCGKAFSRLSSLCNHRSTHTGEKPYECKQCDQAFSRLSSLHLHERIHTGEKPYECKKCGKAYTRSSHLTRHERSHDIEAGCSDSACNPSTLGGQGVWIA</sequence>
<evidence type="ECO:0000256" key="12">
    <source>
        <dbReference type="PROSITE-ProRule" id="PRU00042"/>
    </source>
</evidence>
<dbReference type="FunFam" id="3.30.160.60:FF:000184">
    <property type="entry name" value="Zinc finger protein 333"/>
    <property type="match status" value="1"/>
</dbReference>
<evidence type="ECO:0000256" key="10">
    <source>
        <dbReference type="ARBA" id="ARBA00023163"/>
    </source>
</evidence>
<accession>A0A2I3SM54</accession>
<keyword evidence="5" id="KW-0677">Repeat</keyword>
<dbReference type="GO" id="GO:0000981">
    <property type="term" value="F:DNA-binding transcription factor activity, RNA polymerase II-specific"/>
    <property type="evidence" value="ECO:0000318"/>
    <property type="project" value="GO_Central"/>
</dbReference>
<dbReference type="Ensembl" id="ENSPTRT00000087126.1">
    <property type="protein sequence ID" value="ENSPTRP00000078008.1"/>
    <property type="gene ID" value="ENSPTRG00000048039.1"/>
</dbReference>
<dbReference type="FunFam" id="3.30.160.60:FF:000156">
    <property type="entry name" value="Zinc finger protein 568"/>
    <property type="match status" value="1"/>
</dbReference>
<dbReference type="Pfam" id="PF01352">
    <property type="entry name" value="KRAB"/>
    <property type="match status" value="1"/>
</dbReference>
<keyword evidence="6 12" id="KW-0863">Zinc-finger</keyword>
<evidence type="ECO:0000256" key="6">
    <source>
        <dbReference type="ARBA" id="ARBA00022771"/>
    </source>
</evidence>
<organism evidence="15 16">
    <name type="scientific">Pan troglodytes</name>
    <name type="common">Chimpanzee</name>
    <dbReference type="NCBI Taxonomy" id="9598"/>
    <lineage>
        <taxon>Eukaryota</taxon>
        <taxon>Metazoa</taxon>
        <taxon>Chordata</taxon>
        <taxon>Craniata</taxon>
        <taxon>Vertebrata</taxon>
        <taxon>Euteleostomi</taxon>
        <taxon>Mammalia</taxon>
        <taxon>Eutheria</taxon>
        <taxon>Euarchontoglires</taxon>
        <taxon>Primates</taxon>
        <taxon>Haplorrhini</taxon>
        <taxon>Catarrhini</taxon>
        <taxon>Hominidae</taxon>
        <taxon>Pan</taxon>
    </lineage>
</organism>
<dbReference type="InterPro" id="IPR036051">
    <property type="entry name" value="KRAB_dom_sf"/>
</dbReference>
<dbReference type="FunFam" id="3.30.160.60:FF:000240">
    <property type="entry name" value="Zinc finger protein 250"/>
    <property type="match status" value="1"/>
</dbReference>
<reference evidence="15" key="2">
    <citation type="submission" date="2025-08" db="UniProtKB">
        <authorList>
            <consortium name="Ensembl"/>
        </authorList>
    </citation>
    <scope>IDENTIFICATION</scope>
</reference>
<keyword evidence="16" id="KW-1185">Reference proteome</keyword>
<dbReference type="FunFam" id="3.30.160.60:FF:001498">
    <property type="entry name" value="Zinc finger protein 404"/>
    <property type="match status" value="1"/>
</dbReference>
<dbReference type="PROSITE" id="PS50805">
    <property type="entry name" value="KRAB"/>
    <property type="match status" value="1"/>
</dbReference>
<keyword evidence="11" id="KW-0539">Nucleus</keyword>
<gene>
    <name evidence="15 17" type="primary">ZNF669</name>
</gene>
<dbReference type="PROSITE" id="PS00028">
    <property type="entry name" value="ZINC_FINGER_C2H2_1"/>
    <property type="match status" value="9"/>
</dbReference>
<comment type="function">
    <text evidence="1">May be involved in transcriptional regulation.</text>
</comment>
<dbReference type="AlphaFoldDB" id="A0A2I3SM54"/>
<dbReference type="GO" id="GO:0005634">
    <property type="term" value="C:nucleus"/>
    <property type="evidence" value="ECO:0000318"/>
    <property type="project" value="GO_Central"/>
</dbReference>
<feature type="domain" description="C2H2-type" evidence="13">
    <location>
        <begin position="362"/>
        <end position="389"/>
    </location>
</feature>
<proteinExistence type="inferred from homology"/>
<dbReference type="CDD" id="cd07765">
    <property type="entry name" value="KRAB_A-box"/>
    <property type="match status" value="1"/>
</dbReference>
<dbReference type="Bgee" id="ENSPTRG00000048039">
    <property type="expression patterns" value="Expressed in thymus and 19 other cell types or tissues"/>
</dbReference>
<keyword evidence="9" id="KW-0238">DNA-binding</keyword>
<dbReference type="FunCoup" id="A0A2I3SM54">
    <property type="interactions" value="76"/>
</dbReference>
<protein>
    <submittedName>
        <fullName evidence="15">Zinc finger protein 669</fullName>
    </submittedName>
</protein>
<dbReference type="FunFam" id="3.30.160.60:FF:001004">
    <property type="entry name" value="Zinc finger protein 426"/>
    <property type="match status" value="1"/>
</dbReference>
<dbReference type="GO" id="GO:0000977">
    <property type="term" value="F:RNA polymerase II transcription regulatory region sequence-specific DNA binding"/>
    <property type="evidence" value="ECO:0000318"/>
    <property type="project" value="GO_Central"/>
</dbReference>
<keyword evidence="8" id="KW-0805">Transcription regulation</keyword>
<evidence type="ECO:0000256" key="1">
    <source>
        <dbReference type="ARBA" id="ARBA00003767"/>
    </source>
</evidence>
<dbReference type="InterPro" id="IPR013087">
    <property type="entry name" value="Znf_C2H2_type"/>
</dbReference>
<feature type="domain" description="C2H2-type" evidence="13">
    <location>
        <begin position="278"/>
        <end position="305"/>
    </location>
</feature>
<dbReference type="OMA" id="PCREPRA"/>
<evidence type="ECO:0000256" key="8">
    <source>
        <dbReference type="ARBA" id="ARBA00023015"/>
    </source>
</evidence>
<keyword evidence="10" id="KW-0804">Transcription</keyword>
<comment type="subcellular location">
    <subcellularLocation>
        <location evidence="2">Nucleus</location>
    </subcellularLocation>
</comment>
<keyword evidence="4" id="KW-0479">Metal-binding</keyword>
<dbReference type="InterPro" id="IPR036236">
    <property type="entry name" value="Znf_C2H2_sf"/>
</dbReference>